<name>A0A226ERA0_FOLCA</name>
<dbReference type="InterPro" id="IPR020846">
    <property type="entry name" value="MFS_dom"/>
</dbReference>
<dbReference type="EMBL" id="LNIX01000002">
    <property type="protein sequence ID" value="OXA60155.1"/>
    <property type="molecule type" value="Genomic_DNA"/>
</dbReference>
<feature type="transmembrane region" description="Helical" evidence="5">
    <location>
        <begin position="471"/>
        <end position="492"/>
    </location>
</feature>
<evidence type="ECO:0000313" key="8">
    <source>
        <dbReference type="Proteomes" id="UP000198287"/>
    </source>
</evidence>
<dbReference type="Gene3D" id="1.20.1250.20">
    <property type="entry name" value="MFS general substrate transporter like domains"/>
    <property type="match status" value="1"/>
</dbReference>
<feature type="transmembrane region" description="Helical" evidence="5">
    <location>
        <begin position="380"/>
        <end position="404"/>
    </location>
</feature>
<feature type="transmembrane region" description="Helical" evidence="5">
    <location>
        <begin position="176"/>
        <end position="195"/>
    </location>
</feature>
<proteinExistence type="predicted"/>
<comment type="caution">
    <text evidence="7">The sequence shown here is derived from an EMBL/GenBank/DDBJ whole genome shotgun (WGS) entry which is preliminary data.</text>
</comment>
<keyword evidence="8" id="KW-1185">Reference proteome</keyword>
<dbReference type="GO" id="GO:0016020">
    <property type="term" value="C:membrane"/>
    <property type="evidence" value="ECO:0007669"/>
    <property type="project" value="UniProtKB-SubCell"/>
</dbReference>
<comment type="subcellular location">
    <subcellularLocation>
        <location evidence="1">Membrane</location>
        <topology evidence="1">Multi-pass membrane protein</topology>
    </subcellularLocation>
</comment>
<organism evidence="7 8">
    <name type="scientific">Folsomia candida</name>
    <name type="common">Springtail</name>
    <dbReference type="NCBI Taxonomy" id="158441"/>
    <lineage>
        <taxon>Eukaryota</taxon>
        <taxon>Metazoa</taxon>
        <taxon>Ecdysozoa</taxon>
        <taxon>Arthropoda</taxon>
        <taxon>Hexapoda</taxon>
        <taxon>Collembola</taxon>
        <taxon>Entomobryomorpha</taxon>
        <taxon>Isotomoidea</taxon>
        <taxon>Isotomidae</taxon>
        <taxon>Proisotominae</taxon>
        <taxon>Folsomia</taxon>
    </lineage>
</organism>
<dbReference type="PROSITE" id="PS50850">
    <property type="entry name" value="MFS"/>
    <property type="match status" value="1"/>
</dbReference>
<feature type="transmembrane region" description="Helical" evidence="5">
    <location>
        <begin position="262"/>
        <end position="282"/>
    </location>
</feature>
<feature type="transmembrane region" description="Helical" evidence="5">
    <location>
        <begin position="498"/>
        <end position="518"/>
    </location>
</feature>
<keyword evidence="4 5" id="KW-0472">Membrane</keyword>
<feature type="transmembrane region" description="Helical" evidence="5">
    <location>
        <begin position="26"/>
        <end position="48"/>
    </location>
</feature>
<dbReference type="GO" id="GO:0022857">
    <property type="term" value="F:transmembrane transporter activity"/>
    <property type="evidence" value="ECO:0007669"/>
    <property type="project" value="InterPro"/>
</dbReference>
<reference evidence="7 8" key="1">
    <citation type="submission" date="2015-12" db="EMBL/GenBank/DDBJ databases">
        <title>The genome of Folsomia candida.</title>
        <authorList>
            <person name="Faddeeva A."/>
            <person name="Derks M.F."/>
            <person name="Anvar Y."/>
            <person name="Smit S."/>
            <person name="Van Straalen N."/>
            <person name="Roelofs D."/>
        </authorList>
    </citation>
    <scope>NUCLEOTIDE SEQUENCE [LARGE SCALE GENOMIC DNA]</scope>
    <source>
        <strain evidence="7 8">VU population</strain>
        <tissue evidence="7">Whole body</tissue>
    </source>
</reference>
<dbReference type="SUPFAM" id="SSF103473">
    <property type="entry name" value="MFS general substrate transporter"/>
    <property type="match status" value="1"/>
</dbReference>
<dbReference type="OMA" id="CATFARI"/>
<keyword evidence="2 5" id="KW-0812">Transmembrane</keyword>
<feature type="transmembrane region" description="Helical" evidence="5">
    <location>
        <begin position="348"/>
        <end position="368"/>
    </location>
</feature>
<feature type="transmembrane region" description="Helical" evidence="5">
    <location>
        <begin position="201"/>
        <end position="223"/>
    </location>
</feature>
<feature type="transmembrane region" description="Helical" evidence="5">
    <location>
        <begin position="235"/>
        <end position="256"/>
    </location>
</feature>
<dbReference type="Pfam" id="PF00083">
    <property type="entry name" value="Sugar_tr"/>
    <property type="match status" value="1"/>
</dbReference>
<evidence type="ECO:0000313" key="7">
    <source>
        <dbReference type="EMBL" id="OXA60155.1"/>
    </source>
</evidence>
<evidence type="ECO:0000256" key="2">
    <source>
        <dbReference type="ARBA" id="ARBA00022692"/>
    </source>
</evidence>
<evidence type="ECO:0000259" key="6">
    <source>
        <dbReference type="PROSITE" id="PS50850"/>
    </source>
</evidence>
<evidence type="ECO:0000256" key="3">
    <source>
        <dbReference type="ARBA" id="ARBA00022989"/>
    </source>
</evidence>
<dbReference type="OrthoDB" id="5141738at2759"/>
<dbReference type="PANTHER" id="PTHR24064">
    <property type="entry name" value="SOLUTE CARRIER FAMILY 22 MEMBER"/>
    <property type="match status" value="1"/>
</dbReference>
<feature type="domain" description="Major facilitator superfamily (MFS) profile" evidence="6">
    <location>
        <begin position="105"/>
        <end position="523"/>
    </location>
</feature>
<dbReference type="AlphaFoldDB" id="A0A226ERA0"/>
<dbReference type="Proteomes" id="UP000198287">
    <property type="component" value="Unassembled WGS sequence"/>
</dbReference>
<gene>
    <name evidence="7" type="ORF">Fcan01_05825</name>
</gene>
<feature type="transmembrane region" description="Helical" evidence="5">
    <location>
        <begin position="416"/>
        <end position="434"/>
    </location>
</feature>
<accession>A0A226ERA0</accession>
<dbReference type="InterPro" id="IPR036259">
    <property type="entry name" value="MFS_trans_sf"/>
</dbReference>
<dbReference type="CDD" id="cd17317">
    <property type="entry name" value="MFS_SLC22"/>
    <property type="match status" value="1"/>
</dbReference>
<evidence type="ECO:0000256" key="4">
    <source>
        <dbReference type="ARBA" id="ARBA00023136"/>
    </source>
</evidence>
<feature type="transmembrane region" description="Helical" evidence="5">
    <location>
        <begin position="440"/>
        <end position="459"/>
    </location>
</feature>
<evidence type="ECO:0000256" key="5">
    <source>
        <dbReference type="SAM" id="Phobius"/>
    </source>
</evidence>
<protein>
    <submittedName>
        <fullName evidence="7">Organic cation transporter protein</fullName>
    </submittedName>
</protein>
<dbReference type="InterPro" id="IPR005828">
    <property type="entry name" value="MFS_sugar_transport-like"/>
</dbReference>
<sequence length="570" mass="63940">MVPEEESVESLMAQFGTTGKYQTRQYILHFFVAFLSGLHMFSLTFIAATPRHRCYIQELDAGLADNNNVSLFEKEILSRYIPIKADGELDSCHRYSAELPFDNGSVDAKTTSRLVEQCNGQFVYDTSIYQQSRVYDFHMVCENKWKRAFIQSIYVFGVFSGALFCGSLSDRYGRKIVLCGSGILQFVFAIAQPYFTNFVLYSGSLFFYGMFGSAGAYVTAFVMSMELVHKSNRTYCGVIFNSSFAVGACFVAIYGYFIRDIWLLQTVYAMHAAVLLGYWFLVDESIRWLWTQKRVEEAVKIANNAVKLNGGSFSNNYKIPQTHSTVQPQGSKFGLSDLFRLPIMRFRAIITAFNWFAISLCFYGLAFNMEGLTGDPRSSFHPYLVFLILAFADLPGFLLVALLFNKTGRRPLNSTLLCIGGVVCIVTTVIPRGMLVRTGLAILAKVILACNFAIIYSYTAELFPTMVRNSALGLCTMSSRLAGTLVPQITLLNSIDKSIPSLVFGGIAVCASFAFLFLPETLNKELPQTLEDGENYNKDDTAFNTLCNQTRDSRKNMQMNSEVHDKMLVE</sequence>
<keyword evidence="3 5" id="KW-1133">Transmembrane helix</keyword>
<evidence type="ECO:0000256" key="1">
    <source>
        <dbReference type="ARBA" id="ARBA00004141"/>
    </source>
</evidence>
<feature type="transmembrane region" description="Helical" evidence="5">
    <location>
        <begin position="148"/>
        <end position="169"/>
    </location>
</feature>